<sequence>MTTLSVYRQNAPQDANLDNSTHGSIHEARTANPFCLWAGPSRAQMKPRSFELWELQDCGMQPEVLRQPDDDFQREPERGALKDVCTVAKGGIALLVSVSLTWECLLVVDNELELNESDFTLTNAEARKCKKESRGWASPRHYDIVPYPEGSKAATPRSKAPQTATLGNESLANKDKRDNPTNRGGEMTLLYKQKDQSCSNMRAIARNVLSEDSRIFFYVSDPWIGKETYKDIRDPT</sequence>
<evidence type="ECO:0000256" key="1">
    <source>
        <dbReference type="SAM" id="MobiDB-lite"/>
    </source>
</evidence>
<feature type="region of interest" description="Disordered" evidence="1">
    <location>
        <begin position="1"/>
        <end position="23"/>
    </location>
</feature>
<feature type="compositionally biased region" description="Polar residues" evidence="1">
    <location>
        <begin position="160"/>
        <end position="171"/>
    </location>
</feature>
<protein>
    <submittedName>
        <fullName evidence="2">Uncharacterized protein</fullName>
    </submittedName>
</protein>
<evidence type="ECO:0000313" key="3">
    <source>
        <dbReference type="Proteomes" id="UP000092154"/>
    </source>
</evidence>
<organism evidence="2 3">
    <name type="scientific">Rhizopogon vinicolor AM-OR11-026</name>
    <dbReference type="NCBI Taxonomy" id="1314800"/>
    <lineage>
        <taxon>Eukaryota</taxon>
        <taxon>Fungi</taxon>
        <taxon>Dikarya</taxon>
        <taxon>Basidiomycota</taxon>
        <taxon>Agaricomycotina</taxon>
        <taxon>Agaricomycetes</taxon>
        <taxon>Agaricomycetidae</taxon>
        <taxon>Boletales</taxon>
        <taxon>Suillineae</taxon>
        <taxon>Rhizopogonaceae</taxon>
        <taxon>Rhizopogon</taxon>
    </lineage>
</organism>
<name>A0A1B7N6M8_9AGAM</name>
<feature type="region of interest" description="Disordered" evidence="1">
    <location>
        <begin position="147"/>
        <end position="185"/>
    </location>
</feature>
<keyword evidence="3" id="KW-1185">Reference proteome</keyword>
<dbReference type="EMBL" id="KV448210">
    <property type="protein sequence ID" value="OAX40489.1"/>
    <property type="molecule type" value="Genomic_DNA"/>
</dbReference>
<dbReference type="InParanoid" id="A0A1B7N6M8"/>
<accession>A0A1B7N6M8</accession>
<dbReference type="Proteomes" id="UP000092154">
    <property type="component" value="Unassembled WGS sequence"/>
</dbReference>
<proteinExistence type="predicted"/>
<reference evidence="2 3" key="1">
    <citation type="submission" date="2016-06" db="EMBL/GenBank/DDBJ databases">
        <title>Comparative genomics of the ectomycorrhizal sister species Rhizopogon vinicolor and Rhizopogon vesiculosus (Basidiomycota: Boletales) reveals a divergence of the mating type B locus.</title>
        <authorList>
            <consortium name="DOE Joint Genome Institute"/>
            <person name="Mujic A.B."/>
            <person name="Kuo A."/>
            <person name="Tritt A."/>
            <person name="Lipzen A."/>
            <person name="Chen C."/>
            <person name="Johnson J."/>
            <person name="Sharma A."/>
            <person name="Barry K."/>
            <person name="Grigoriev I.V."/>
            <person name="Spatafora J.W."/>
        </authorList>
    </citation>
    <scope>NUCLEOTIDE SEQUENCE [LARGE SCALE GENOMIC DNA]</scope>
    <source>
        <strain evidence="2 3">AM-OR11-026</strain>
    </source>
</reference>
<dbReference type="AlphaFoldDB" id="A0A1B7N6M8"/>
<gene>
    <name evidence="2" type="ORF">K503DRAFT_781379</name>
</gene>
<evidence type="ECO:0000313" key="2">
    <source>
        <dbReference type="EMBL" id="OAX40489.1"/>
    </source>
</evidence>